<keyword evidence="3" id="KW-1185">Reference proteome</keyword>
<feature type="transmembrane region" description="Helical" evidence="1">
    <location>
        <begin position="38"/>
        <end position="59"/>
    </location>
</feature>
<sequence length="260" mass="28434">MDAIEQGSKLGAPELAQATMSDVYLALRRGVRDFRRSAVFGLIFAGVYVAVGWLMWAITAMTGQTYWLVLAVISFPLVGSFAAVGLYETSRRLEFGLAMDWHRIFGAVKGQGSRQLPWLSAVVVIIFLFWFFIAHMIFALFMGLSTMTNVSTSYDVYLTSNGLTMLAVGTAVGAVFALLIFAITVVGLPMVVDRDVDFVTAMISSFEVVTQAPVPMLSWAGIVAVLTFVAMLPGFLGLFIVLPILGHATWHLYRILIENA</sequence>
<accession>A0A1M4N0Z0</accession>
<evidence type="ECO:0000313" key="2">
    <source>
        <dbReference type="EMBL" id="SCM68481.1"/>
    </source>
</evidence>
<evidence type="ECO:0000313" key="3">
    <source>
        <dbReference type="Proteomes" id="UP000184085"/>
    </source>
</evidence>
<dbReference type="Pfam" id="PF09955">
    <property type="entry name" value="DUF2189"/>
    <property type="match status" value="1"/>
</dbReference>
<keyword evidence="1" id="KW-0812">Transmembrane</keyword>
<dbReference type="Proteomes" id="UP000184085">
    <property type="component" value="Unassembled WGS sequence"/>
</dbReference>
<feature type="transmembrane region" description="Helical" evidence="1">
    <location>
        <begin position="65"/>
        <end position="87"/>
    </location>
</feature>
<dbReference type="AlphaFoldDB" id="A0A1M4N0Z0"/>
<keyword evidence="1" id="KW-0472">Membrane</keyword>
<evidence type="ECO:0000256" key="1">
    <source>
        <dbReference type="SAM" id="Phobius"/>
    </source>
</evidence>
<feature type="transmembrane region" description="Helical" evidence="1">
    <location>
        <begin position="162"/>
        <end position="186"/>
    </location>
</feature>
<keyword evidence="1" id="KW-1133">Transmembrane helix</keyword>
<dbReference type="InterPro" id="IPR018692">
    <property type="entry name" value="DUF2189"/>
</dbReference>
<organism evidence="2 3">
    <name type="scientific">Donghicola eburneus</name>
    <dbReference type="NCBI Taxonomy" id="393278"/>
    <lineage>
        <taxon>Bacteria</taxon>
        <taxon>Pseudomonadati</taxon>
        <taxon>Pseudomonadota</taxon>
        <taxon>Alphaproteobacteria</taxon>
        <taxon>Rhodobacterales</taxon>
        <taxon>Roseobacteraceae</taxon>
        <taxon>Donghicola</taxon>
    </lineage>
</organism>
<proteinExistence type="predicted"/>
<protein>
    <submittedName>
        <fullName evidence="2">Putative penicillin-binding protein</fullName>
    </submittedName>
</protein>
<gene>
    <name evidence="2" type="ORF">KARMA_2700</name>
</gene>
<dbReference type="EMBL" id="FMJB01000055">
    <property type="protein sequence ID" value="SCM68481.1"/>
    <property type="molecule type" value="Genomic_DNA"/>
</dbReference>
<feature type="transmembrane region" description="Helical" evidence="1">
    <location>
        <begin position="118"/>
        <end position="142"/>
    </location>
</feature>
<reference evidence="3" key="1">
    <citation type="submission" date="2016-09" db="EMBL/GenBank/DDBJ databases">
        <authorList>
            <person name="Wibberg D."/>
        </authorList>
    </citation>
    <scope>NUCLEOTIDE SEQUENCE [LARGE SCALE GENOMIC DNA]</scope>
</reference>
<name>A0A1M4N0Z0_9RHOB</name>
<dbReference type="RefSeq" id="WP_072707100.1">
    <property type="nucleotide sequence ID" value="NZ_FMJB01000055.1"/>
</dbReference>